<reference evidence="13" key="1">
    <citation type="submission" date="2019-11" db="EMBL/GenBank/DDBJ databases">
        <title>Lipid analysis of CO2-rich subsurface aquifers suggests an autotrophy-based deep biosphere with lysolipids enriched in CPR bacteria.</title>
        <authorList>
            <person name="Probst A.J."/>
            <person name="Elling F.J."/>
            <person name="Castelle C.J."/>
            <person name="Zhu Q."/>
            <person name="Elvert M."/>
            <person name="Birarda G."/>
            <person name="Holman H.-Y."/>
            <person name="Lane K.R."/>
            <person name="Ladd B."/>
            <person name="Ryan M.C."/>
            <person name="Woyke T."/>
            <person name="Hinrichs K.-U."/>
            <person name="Banfield J.F."/>
        </authorList>
    </citation>
    <scope>NUCLEOTIDE SEQUENCE</scope>
    <source>
        <strain evidence="12">CG_2015-01_33_1645</strain>
        <strain evidence="13">CG_2015-04_33_537</strain>
    </source>
</reference>
<feature type="binding site" evidence="10">
    <location>
        <position position="75"/>
    </location>
    <ligand>
        <name>5-amino-1-(5-phospho-beta-D-ribosyl)imidazole-4-carboxamide</name>
        <dbReference type="ChEBI" id="CHEBI:58475"/>
    </ligand>
</feature>
<evidence type="ECO:0000256" key="9">
    <source>
        <dbReference type="ARBA" id="ARBA00023211"/>
    </source>
</evidence>
<keyword evidence="4" id="KW-0479">Metal-binding</keyword>
<comment type="cofactor">
    <cofactor evidence="2">
        <name>Mg(2+)</name>
        <dbReference type="ChEBI" id="CHEBI:18420"/>
    </cofactor>
</comment>
<evidence type="ECO:0000256" key="3">
    <source>
        <dbReference type="ARBA" id="ARBA00022598"/>
    </source>
</evidence>
<dbReference type="UniPathway" id="UPA00074">
    <property type="reaction ID" value="UER00134"/>
</dbReference>
<evidence type="ECO:0000313" key="13">
    <source>
        <dbReference type="EMBL" id="NCS91772.1"/>
    </source>
</evidence>
<comment type="catalytic activity">
    <reaction evidence="10">
        <text>5-amino-1-(5-phospho-beta-D-ribosyl)imidazole-4-carboxamide + formate + ATP = 5-formamido-1-(5-phospho-D-ribosyl)imidazole-4-carboxamide + ADP + phosphate</text>
        <dbReference type="Rhea" id="RHEA:24836"/>
        <dbReference type="ChEBI" id="CHEBI:15740"/>
        <dbReference type="ChEBI" id="CHEBI:30616"/>
        <dbReference type="ChEBI" id="CHEBI:43474"/>
        <dbReference type="ChEBI" id="CHEBI:58467"/>
        <dbReference type="ChEBI" id="CHEBI:58475"/>
        <dbReference type="ChEBI" id="CHEBI:456216"/>
        <dbReference type="EC" id="6.3.4.23"/>
    </reaction>
</comment>
<keyword evidence="9" id="KW-0464">Manganese</keyword>
<keyword evidence="7 10" id="KW-0067">ATP-binding</keyword>
<feature type="domain" description="ATP-grasp" evidence="11">
    <location>
        <begin position="106"/>
        <end position="321"/>
    </location>
</feature>
<dbReference type="PANTHER" id="PTHR38147:SF2">
    <property type="entry name" value="5-FORMAMINOIMIDAZOLE-4-CARBOXAMIDE-1-(BETA)-D-RIBOFURANOSYL 5'-MONOPHOSPHATE SYNTHETASE"/>
    <property type="match status" value="1"/>
</dbReference>
<protein>
    <recommendedName>
        <fullName evidence="10">5-formaminoimidazole-4-carboxamide-1-(beta)-D-ribofuranosyl 5'-monophosphate synthetase</fullName>
        <ecNumber evidence="10">6.3.4.23</ecNumber>
    </recommendedName>
    <alternativeName>
        <fullName evidence="10">5-aminoimidazole-4-carboxamide-1-beta-D-ribofuranosyl 5'-monophosphate--formate ligase</fullName>
    </alternativeName>
</protein>
<evidence type="ECO:0000256" key="7">
    <source>
        <dbReference type="ARBA" id="ARBA00022840"/>
    </source>
</evidence>
<feature type="binding site" evidence="10">
    <location>
        <position position="10"/>
    </location>
    <ligand>
        <name>5-amino-1-(5-phospho-beta-D-ribosyl)imidazole-4-carboxamide</name>
        <dbReference type="ChEBI" id="CHEBI:58475"/>
    </ligand>
</feature>
<dbReference type="AlphaFoldDB" id="A0A8J8CKU4"/>
<evidence type="ECO:0000256" key="8">
    <source>
        <dbReference type="ARBA" id="ARBA00022842"/>
    </source>
</evidence>
<keyword evidence="3 10" id="KW-0436">Ligase</keyword>
<feature type="binding site" evidence="10">
    <location>
        <position position="202"/>
    </location>
    <ligand>
        <name>ATP</name>
        <dbReference type="ChEBI" id="CHEBI:30616"/>
    </ligand>
</feature>
<dbReference type="InterPro" id="IPR013815">
    <property type="entry name" value="ATP_grasp_subdomain_1"/>
</dbReference>
<dbReference type="EMBL" id="JAACQH010000107">
    <property type="protein sequence ID" value="NCS91772.1"/>
    <property type="molecule type" value="Genomic_DNA"/>
</dbReference>
<evidence type="ECO:0000256" key="1">
    <source>
        <dbReference type="ARBA" id="ARBA00001936"/>
    </source>
</evidence>
<accession>A0A8J8CKU4</accession>
<comment type="pathway">
    <text evidence="10">Purine metabolism; IMP biosynthesis via de novo pathway; 5-formamido-1-(5-phospho-D-ribosyl)imidazole-4-carboxamide from 5-amino-1-(5-phospho-D-ribosyl)imidazole-4-carboxamide (formate route): step 1/1.</text>
</comment>
<organism evidence="13 14">
    <name type="scientific">Candidatus Altarchaeum hamiconexum</name>
    <dbReference type="NCBI Taxonomy" id="1803513"/>
    <lineage>
        <taxon>Archaea</taxon>
        <taxon>Candidatus Altarchaeota</taxon>
        <taxon>Candidatus Altiarchaeia</taxon>
        <taxon>Candidatus Altarchaeales</taxon>
        <taxon>Candidatus Altarchaeaceae</taxon>
        <taxon>Candidatus Altarchaeum</taxon>
    </lineage>
</organism>
<dbReference type="Gene3D" id="3.30.470.20">
    <property type="entry name" value="ATP-grasp fold, B domain"/>
    <property type="match status" value="1"/>
</dbReference>
<comment type="similarity">
    <text evidence="10">Belongs to the phosphohexose mutase family.</text>
</comment>
<comment type="caution">
    <text evidence="13">The sequence shown here is derived from an EMBL/GenBank/DDBJ whole genome shotgun (WGS) entry which is preliminary data.</text>
</comment>
<dbReference type="GO" id="GO:0006189">
    <property type="term" value="P:'de novo' IMP biosynthetic process"/>
    <property type="evidence" value="ECO:0007669"/>
    <property type="project" value="UniProtKB-UniRule"/>
</dbReference>
<evidence type="ECO:0000256" key="2">
    <source>
        <dbReference type="ARBA" id="ARBA00001946"/>
    </source>
</evidence>
<dbReference type="GO" id="GO:0000287">
    <property type="term" value="F:magnesium ion binding"/>
    <property type="evidence" value="ECO:0007669"/>
    <property type="project" value="InterPro"/>
</dbReference>
<dbReference type="Proteomes" id="UP000738826">
    <property type="component" value="Unassembled WGS sequence"/>
</dbReference>
<gene>
    <name evidence="10" type="primary">purP</name>
    <name evidence="13" type="ORF">GW779_05130</name>
    <name evidence="12" type="ORF">GW910_00370</name>
</gene>
<sequence length="330" mass="38195">MPVIATIGSHSSLQILKGAKEEGFKTAVITKKPMVKIYDSFKVADEILIVDNYKDMLGEKFKNKFNNFIFIPHGSFVEYIGYENMLKSDLKFFGNSKSLEWESDRRKMFKWLNDSKIKVPKIFNSPDKIDRPCIIKFYGAKGGKGYFFVSDENEFYEKMKKIKDTEDYIIQEYVVGTRFYPHYFYSKLDNELEFFGIDIRYESNADGIGRIPPKFSDKINPTYVVVGNTPVVIRESLLPRIFEMGENLVNASNRFFGGLWGPFCIETILTDDMKFYAIEVSARIVAGTNLYIDGSQYTKLRYDEPMSTGRRIAREIKKGIETGRVEELLQ</sequence>
<dbReference type="HAMAP" id="MF_01163">
    <property type="entry name" value="IMP_biosynth_PurP"/>
    <property type="match status" value="1"/>
</dbReference>
<keyword evidence="8" id="KW-0460">Magnesium</keyword>
<dbReference type="InterPro" id="IPR009720">
    <property type="entry name" value="IMP_biosynth_PurP_C"/>
</dbReference>
<name>A0A8J8CKU4_9ARCH</name>
<dbReference type="Gene3D" id="3.40.50.20">
    <property type="match status" value="1"/>
</dbReference>
<comment type="cofactor">
    <cofactor evidence="1">
        <name>Mn(2+)</name>
        <dbReference type="ChEBI" id="CHEBI:29035"/>
    </cofactor>
</comment>
<proteinExistence type="inferred from homology"/>
<evidence type="ECO:0000313" key="14">
    <source>
        <dbReference type="Proteomes" id="UP000738826"/>
    </source>
</evidence>
<dbReference type="Pfam" id="PF06849">
    <property type="entry name" value="DUF1246"/>
    <property type="match status" value="1"/>
</dbReference>
<dbReference type="PIRSF" id="PIRSF004602">
    <property type="entry name" value="ATPgrasp_PurP"/>
    <property type="match status" value="1"/>
</dbReference>
<evidence type="ECO:0000256" key="4">
    <source>
        <dbReference type="ARBA" id="ARBA00022723"/>
    </source>
</evidence>
<dbReference type="PROSITE" id="PS50975">
    <property type="entry name" value="ATP_GRASP"/>
    <property type="match status" value="1"/>
</dbReference>
<dbReference type="Gene3D" id="3.30.1490.20">
    <property type="entry name" value="ATP-grasp fold, A domain"/>
    <property type="match status" value="1"/>
</dbReference>
<evidence type="ECO:0000256" key="6">
    <source>
        <dbReference type="ARBA" id="ARBA00022755"/>
    </source>
</evidence>
<keyword evidence="6 10" id="KW-0658">Purine biosynthesis</keyword>
<dbReference type="Proteomes" id="UP000768163">
    <property type="component" value="Unassembled WGS sequence"/>
</dbReference>
<dbReference type="EMBL" id="JAACVF010000007">
    <property type="protein sequence ID" value="NCN64523.1"/>
    <property type="molecule type" value="Genomic_DNA"/>
</dbReference>
<evidence type="ECO:0000259" key="11">
    <source>
        <dbReference type="PROSITE" id="PS50975"/>
    </source>
</evidence>
<comment type="function">
    <text evidence="10">Catalyzes the ATP- and formate-dependent formylation of 5-aminoimidazole-4-carboxamide-1-beta-d-ribofuranosyl 5'-monophosphate (AICAR) to 5-formaminoimidazole-4-carboxamide-1-beta-d-ribofuranosyl 5'-monophosphate (FAICAR) in the absence of folates.</text>
</comment>
<dbReference type="EC" id="6.3.4.23" evidence="10"/>
<dbReference type="InterPro" id="IPR011761">
    <property type="entry name" value="ATP-grasp"/>
</dbReference>
<dbReference type="InterPro" id="IPR016185">
    <property type="entry name" value="PreATP-grasp_dom_sf"/>
</dbReference>
<dbReference type="InterPro" id="IPR010672">
    <property type="entry name" value="IMP_biosynth_PurP_N"/>
</dbReference>
<dbReference type="PANTHER" id="PTHR38147">
    <property type="entry name" value="5-FORMAMINOIMIDAZOLE-4-CARBOXAMIDE-1-(BETA)-D-RIBOFURANOSYL 5'-MONOPHOSPHATE SYNTHETASE-RELATED"/>
    <property type="match status" value="1"/>
</dbReference>
<dbReference type="GO" id="GO:0005524">
    <property type="term" value="F:ATP binding"/>
    <property type="evidence" value="ECO:0007669"/>
    <property type="project" value="UniProtKB-UniRule"/>
</dbReference>
<keyword evidence="5 10" id="KW-0547">Nucleotide-binding</keyword>
<dbReference type="SUPFAM" id="SSF56059">
    <property type="entry name" value="Glutathione synthetase ATP-binding domain-like"/>
    <property type="match status" value="1"/>
</dbReference>
<dbReference type="SUPFAM" id="SSF52440">
    <property type="entry name" value="PreATP-grasp domain"/>
    <property type="match status" value="1"/>
</dbReference>
<dbReference type="GO" id="GO:0016879">
    <property type="term" value="F:ligase activity, forming carbon-nitrogen bonds"/>
    <property type="evidence" value="ECO:0007669"/>
    <property type="project" value="UniProtKB-UniRule"/>
</dbReference>
<feature type="binding site" evidence="10">
    <location>
        <position position="228"/>
    </location>
    <ligand>
        <name>5-amino-1-(5-phospho-beta-D-ribosyl)imidazole-4-carboxamide</name>
        <dbReference type="ChEBI" id="CHEBI:58475"/>
    </ligand>
</feature>
<evidence type="ECO:0000313" key="12">
    <source>
        <dbReference type="EMBL" id="NCN64523.1"/>
    </source>
</evidence>
<dbReference type="Pfam" id="PF06973">
    <property type="entry name" value="DUF1297"/>
    <property type="match status" value="1"/>
</dbReference>
<evidence type="ECO:0000256" key="10">
    <source>
        <dbReference type="HAMAP-Rule" id="MF_01163"/>
    </source>
</evidence>
<evidence type="ECO:0000256" key="5">
    <source>
        <dbReference type="ARBA" id="ARBA00022741"/>
    </source>
</evidence>
<dbReference type="InterPro" id="IPR023656">
    <property type="entry name" value="IMP_biosynth_PurP"/>
</dbReference>